<evidence type="ECO:0000313" key="6">
    <source>
        <dbReference type="EMBL" id="MBC5649835.1"/>
    </source>
</evidence>
<dbReference type="GO" id="GO:0006457">
    <property type="term" value="P:protein folding"/>
    <property type="evidence" value="ECO:0007669"/>
    <property type="project" value="InterPro"/>
</dbReference>
<evidence type="ECO:0000256" key="2">
    <source>
        <dbReference type="ARBA" id="ARBA00023235"/>
    </source>
</evidence>
<dbReference type="InterPro" id="IPR046357">
    <property type="entry name" value="PPIase_dom_sf"/>
</dbReference>
<dbReference type="SUPFAM" id="SSF109998">
    <property type="entry name" value="Triger factor/SurA peptide-binding domain-like"/>
    <property type="match status" value="1"/>
</dbReference>
<feature type="chain" id="PRO_5034385969" description="Trigger factor C-terminal domain-containing protein" evidence="4">
    <location>
        <begin position="24"/>
        <end position="432"/>
    </location>
</feature>
<evidence type="ECO:0000256" key="1">
    <source>
        <dbReference type="ARBA" id="ARBA00023110"/>
    </source>
</evidence>
<comment type="caution">
    <text evidence="6">The sequence shown here is derived from an EMBL/GenBank/DDBJ whole genome shotgun (WGS) entry which is preliminary data.</text>
</comment>
<sequence>MKKRYVLAALAAMVVLAGCGGKASTDNTDTQNTQDAQDDSAAASMDDDELSELDPEFSQDLESNEEIDAVDDTEETALDPITPSDYLVKNASDYVTIGDYSDVEVTKYTYEITDDMVQEEIQEELESYSEEESTNAPSEDGNIVYMNLTATVDGEAGDEEETFIILGQEEYGAEFDEKLTGVSAGDQLDFSVTYGDDTWQEDWQGKTVDFKVEVTDVTKSNTPEYNDDYVKNNTDYDTKADYEAAVKENLQQSYDEQSTYDAEEELITACVAKTEFTGEYPDALFESCKEEVLSGYTMFMEDGEEVSDVLEMFGVSESDIEEEAKNLVNRRLFIAAYVQANNVEVTEEEYVDYVKEYAAYYGETAADFEALYTRETIVNALYESKVTGLLMEQAKVTEVPYTADTYGDEESDDAENIDDMEMVEEGEGGIGE</sequence>
<protein>
    <recommendedName>
        <fullName evidence="5">Trigger factor C-terminal domain-containing protein</fullName>
    </recommendedName>
</protein>
<feature type="domain" description="Trigger factor C-terminal" evidence="5">
    <location>
        <begin position="241"/>
        <end position="391"/>
    </location>
</feature>
<dbReference type="AlphaFoldDB" id="A0A8I0DPM0"/>
<dbReference type="RefSeq" id="WP_186900737.1">
    <property type="nucleotide sequence ID" value="NZ_JACOOT010000003.1"/>
</dbReference>
<feature type="compositionally biased region" description="Low complexity" evidence="3">
    <location>
        <begin position="21"/>
        <end position="44"/>
    </location>
</feature>
<dbReference type="InterPro" id="IPR037041">
    <property type="entry name" value="Trigger_fac_C_sf"/>
</dbReference>
<dbReference type="Proteomes" id="UP000652847">
    <property type="component" value="Unassembled WGS sequence"/>
</dbReference>
<feature type="region of interest" description="Disordered" evidence="3">
    <location>
        <begin position="21"/>
        <end position="81"/>
    </location>
</feature>
<dbReference type="InterPro" id="IPR027304">
    <property type="entry name" value="Trigger_fact/SurA_dom_sf"/>
</dbReference>
<keyword evidence="7" id="KW-1185">Reference proteome</keyword>
<dbReference type="GO" id="GO:0015031">
    <property type="term" value="P:protein transport"/>
    <property type="evidence" value="ECO:0007669"/>
    <property type="project" value="InterPro"/>
</dbReference>
<dbReference type="EMBL" id="JACOOT010000003">
    <property type="protein sequence ID" value="MBC5649835.1"/>
    <property type="molecule type" value="Genomic_DNA"/>
</dbReference>
<evidence type="ECO:0000256" key="4">
    <source>
        <dbReference type="SAM" id="SignalP"/>
    </source>
</evidence>
<name>A0A8I0DPM0_9FIRM</name>
<dbReference type="Gene3D" id="3.10.50.40">
    <property type="match status" value="1"/>
</dbReference>
<proteinExistence type="predicted"/>
<gene>
    <name evidence="6" type="ORF">H8S54_01530</name>
</gene>
<evidence type="ECO:0000259" key="5">
    <source>
        <dbReference type="Pfam" id="PF05698"/>
    </source>
</evidence>
<feature type="compositionally biased region" description="Acidic residues" evidence="3">
    <location>
        <begin position="45"/>
        <end position="77"/>
    </location>
</feature>
<reference evidence="6 7" key="1">
    <citation type="submission" date="2020-08" db="EMBL/GenBank/DDBJ databases">
        <title>Genome public.</title>
        <authorList>
            <person name="Liu C."/>
            <person name="Sun Q."/>
        </authorList>
    </citation>
    <scope>NUCLEOTIDE SEQUENCE [LARGE SCALE GENOMIC DNA]</scope>
    <source>
        <strain evidence="6 7">BX17</strain>
    </source>
</reference>
<organism evidence="6 7">
    <name type="scientific">Blautia segnis</name>
    <dbReference type="NCBI Taxonomy" id="2763030"/>
    <lineage>
        <taxon>Bacteria</taxon>
        <taxon>Bacillati</taxon>
        <taxon>Bacillota</taxon>
        <taxon>Clostridia</taxon>
        <taxon>Lachnospirales</taxon>
        <taxon>Lachnospiraceae</taxon>
        <taxon>Blautia</taxon>
    </lineage>
</organism>
<keyword evidence="4" id="KW-0732">Signal</keyword>
<dbReference type="InterPro" id="IPR008880">
    <property type="entry name" value="Trigger_fac_C"/>
</dbReference>
<keyword evidence="2" id="KW-0413">Isomerase</keyword>
<evidence type="ECO:0000313" key="7">
    <source>
        <dbReference type="Proteomes" id="UP000652847"/>
    </source>
</evidence>
<dbReference type="SUPFAM" id="SSF54534">
    <property type="entry name" value="FKBP-like"/>
    <property type="match status" value="1"/>
</dbReference>
<feature type="signal peptide" evidence="4">
    <location>
        <begin position="1"/>
        <end position="23"/>
    </location>
</feature>
<keyword evidence="1" id="KW-0697">Rotamase</keyword>
<evidence type="ECO:0000256" key="3">
    <source>
        <dbReference type="SAM" id="MobiDB-lite"/>
    </source>
</evidence>
<dbReference type="Pfam" id="PF05698">
    <property type="entry name" value="Trigger_C"/>
    <property type="match status" value="1"/>
</dbReference>
<dbReference type="Gene3D" id="1.10.3120.10">
    <property type="entry name" value="Trigger factor, C-terminal domain"/>
    <property type="match status" value="1"/>
</dbReference>
<dbReference type="PROSITE" id="PS51257">
    <property type="entry name" value="PROKAR_LIPOPROTEIN"/>
    <property type="match status" value="1"/>
</dbReference>
<dbReference type="GO" id="GO:0003755">
    <property type="term" value="F:peptidyl-prolyl cis-trans isomerase activity"/>
    <property type="evidence" value="ECO:0007669"/>
    <property type="project" value="UniProtKB-KW"/>
</dbReference>
<accession>A0A8I0DPM0</accession>